<evidence type="ECO:0000313" key="2">
    <source>
        <dbReference type="Proteomes" id="UP000324222"/>
    </source>
</evidence>
<organism evidence="1 2">
    <name type="scientific">Portunus trituberculatus</name>
    <name type="common">Swimming crab</name>
    <name type="synonym">Neptunus trituberculatus</name>
    <dbReference type="NCBI Taxonomy" id="210409"/>
    <lineage>
        <taxon>Eukaryota</taxon>
        <taxon>Metazoa</taxon>
        <taxon>Ecdysozoa</taxon>
        <taxon>Arthropoda</taxon>
        <taxon>Crustacea</taxon>
        <taxon>Multicrustacea</taxon>
        <taxon>Malacostraca</taxon>
        <taxon>Eumalacostraca</taxon>
        <taxon>Eucarida</taxon>
        <taxon>Decapoda</taxon>
        <taxon>Pleocyemata</taxon>
        <taxon>Brachyura</taxon>
        <taxon>Eubrachyura</taxon>
        <taxon>Portunoidea</taxon>
        <taxon>Portunidae</taxon>
        <taxon>Portuninae</taxon>
        <taxon>Portunus</taxon>
    </lineage>
</organism>
<reference evidence="1 2" key="1">
    <citation type="submission" date="2019-05" db="EMBL/GenBank/DDBJ databases">
        <title>Another draft genome of Portunus trituberculatus and its Hox gene families provides insights of decapod evolution.</title>
        <authorList>
            <person name="Jeong J.-H."/>
            <person name="Song I."/>
            <person name="Kim S."/>
            <person name="Choi T."/>
            <person name="Kim D."/>
            <person name="Ryu S."/>
            <person name="Kim W."/>
        </authorList>
    </citation>
    <scope>NUCLEOTIDE SEQUENCE [LARGE SCALE GENOMIC DNA]</scope>
    <source>
        <tissue evidence="1">Muscle</tissue>
    </source>
</reference>
<protein>
    <submittedName>
        <fullName evidence="1">Uncharacterized protein</fullName>
    </submittedName>
</protein>
<accession>A0A5B7EUH7</accession>
<dbReference type="Proteomes" id="UP000324222">
    <property type="component" value="Unassembled WGS sequence"/>
</dbReference>
<proteinExistence type="predicted"/>
<sequence>MSEDKTADGPTENGPTHLVFARADEHLAILHQGVHRGTRLKQNLDSEQATRLGKRRDEIRKYETRYKREK</sequence>
<gene>
    <name evidence="1" type="ORF">E2C01_030005</name>
</gene>
<name>A0A5B7EUH7_PORTR</name>
<dbReference type="EMBL" id="VSRR010003543">
    <property type="protein sequence ID" value="MPC36543.1"/>
    <property type="molecule type" value="Genomic_DNA"/>
</dbReference>
<comment type="caution">
    <text evidence="1">The sequence shown here is derived from an EMBL/GenBank/DDBJ whole genome shotgun (WGS) entry which is preliminary data.</text>
</comment>
<dbReference type="AlphaFoldDB" id="A0A5B7EUH7"/>
<keyword evidence="2" id="KW-1185">Reference proteome</keyword>
<evidence type="ECO:0000313" key="1">
    <source>
        <dbReference type="EMBL" id="MPC36543.1"/>
    </source>
</evidence>